<evidence type="ECO:0000256" key="1">
    <source>
        <dbReference type="ARBA" id="ARBA00022723"/>
    </source>
</evidence>
<dbReference type="Proteomes" id="UP000054166">
    <property type="component" value="Unassembled WGS sequence"/>
</dbReference>
<keyword evidence="3 6" id="KW-0460">Magnesium</keyword>
<name>A0A0C3BQ29_PILCF</name>
<evidence type="ECO:0000256" key="3">
    <source>
        <dbReference type="ARBA" id="ARBA00022842"/>
    </source>
</evidence>
<evidence type="ECO:0000256" key="5">
    <source>
        <dbReference type="ARBA" id="ARBA00023224"/>
    </source>
</evidence>
<dbReference type="GO" id="GO:0005525">
    <property type="term" value="F:GTP binding"/>
    <property type="evidence" value="ECO:0007669"/>
    <property type="project" value="UniProtKB-KW"/>
</dbReference>
<keyword evidence="2" id="KW-0547">Nucleotide-binding</keyword>
<protein>
    <submittedName>
        <fullName evidence="7">Uncharacterized protein</fullName>
    </submittedName>
</protein>
<dbReference type="GO" id="GO:0003924">
    <property type="term" value="F:GTPase activity"/>
    <property type="evidence" value="ECO:0007669"/>
    <property type="project" value="InterPro"/>
</dbReference>
<keyword evidence="8" id="KW-1185">Reference proteome</keyword>
<evidence type="ECO:0000256" key="6">
    <source>
        <dbReference type="PIRSR" id="PIRSR601019-2"/>
    </source>
</evidence>
<reference evidence="7 8" key="1">
    <citation type="submission" date="2014-04" db="EMBL/GenBank/DDBJ databases">
        <authorList>
            <consortium name="DOE Joint Genome Institute"/>
            <person name="Kuo A."/>
            <person name="Tarkka M."/>
            <person name="Buscot F."/>
            <person name="Kohler A."/>
            <person name="Nagy L.G."/>
            <person name="Floudas D."/>
            <person name="Copeland A."/>
            <person name="Barry K.W."/>
            <person name="Cichocki N."/>
            <person name="Veneault-Fourrey C."/>
            <person name="LaButti K."/>
            <person name="Lindquist E.A."/>
            <person name="Lipzen A."/>
            <person name="Lundell T."/>
            <person name="Morin E."/>
            <person name="Murat C."/>
            <person name="Sun H."/>
            <person name="Tunlid A."/>
            <person name="Henrissat B."/>
            <person name="Grigoriev I.V."/>
            <person name="Hibbett D.S."/>
            <person name="Martin F."/>
            <person name="Nordberg H.P."/>
            <person name="Cantor M.N."/>
            <person name="Hua S.X."/>
        </authorList>
    </citation>
    <scope>NUCLEOTIDE SEQUENCE [LARGE SCALE GENOMIC DNA]</scope>
    <source>
        <strain evidence="7 8">F 1598</strain>
    </source>
</reference>
<dbReference type="Gene3D" id="1.10.400.10">
    <property type="entry name" value="GI Alpha 1, domain 2-like"/>
    <property type="match status" value="1"/>
</dbReference>
<dbReference type="SUPFAM" id="SSF47895">
    <property type="entry name" value="Transducin (alpha subunit), insertion domain"/>
    <property type="match status" value="1"/>
</dbReference>
<dbReference type="EMBL" id="KN833009">
    <property type="protein sequence ID" value="KIM79427.1"/>
    <property type="molecule type" value="Genomic_DNA"/>
</dbReference>
<dbReference type="GO" id="GO:0005737">
    <property type="term" value="C:cytoplasm"/>
    <property type="evidence" value="ECO:0007669"/>
    <property type="project" value="TreeGrafter"/>
</dbReference>
<evidence type="ECO:0000256" key="4">
    <source>
        <dbReference type="ARBA" id="ARBA00023134"/>
    </source>
</evidence>
<keyword evidence="5" id="KW-0807">Transducer</keyword>
<dbReference type="Pfam" id="PF00503">
    <property type="entry name" value="G-alpha"/>
    <property type="match status" value="1"/>
</dbReference>
<gene>
    <name evidence="7" type="ORF">PILCRDRAFT_10263</name>
</gene>
<dbReference type="HOGENOM" id="CLU_713927_0_0_1"/>
<dbReference type="GO" id="GO:0001664">
    <property type="term" value="F:G protein-coupled receptor binding"/>
    <property type="evidence" value="ECO:0007669"/>
    <property type="project" value="TreeGrafter"/>
</dbReference>
<evidence type="ECO:0000313" key="7">
    <source>
        <dbReference type="EMBL" id="KIM79427.1"/>
    </source>
</evidence>
<proteinExistence type="predicted"/>
<accession>A0A0C3BQ29</accession>
<dbReference type="InterPro" id="IPR011025">
    <property type="entry name" value="GproteinA_insert"/>
</dbReference>
<dbReference type="InParanoid" id="A0A0C3BQ29"/>
<feature type="binding site" evidence="6">
    <location>
        <position position="166"/>
    </location>
    <ligand>
        <name>Mg(2+)</name>
        <dbReference type="ChEBI" id="CHEBI:18420"/>
    </ligand>
</feature>
<keyword evidence="1 6" id="KW-0479">Metal-binding</keyword>
<dbReference type="GO" id="GO:0005834">
    <property type="term" value="C:heterotrimeric G-protein complex"/>
    <property type="evidence" value="ECO:0007669"/>
    <property type="project" value="TreeGrafter"/>
</dbReference>
<evidence type="ECO:0000313" key="8">
    <source>
        <dbReference type="Proteomes" id="UP000054166"/>
    </source>
</evidence>
<dbReference type="PANTHER" id="PTHR10218:SF369">
    <property type="entry name" value="GUANINE NUCLEOTIDE-BINDING PROTEIN ALPHA-2 SUBUNIT"/>
    <property type="match status" value="1"/>
</dbReference>
<dbReference type="PANTHER" id="PTHR10218">
    <property type="entry name" value="GTP-BINDING PROTEIN ALPHA SUBUNIT"/>
    <property type="match status" value="1"/>
</dbReference>
<dbReference type="Gene3D" id="3.40.50.300">
    <property type="entry name" value="P-loop containing nucleotide triphosphate hydrolases"/>
    <property type="match status" value="1"/>
</dbReference>
<keyword evidence="4" id="KW-0342">GTP-binding</keyword>
<sequence length="387" mass="42143">MHGHIRSQIGKIRSKRASDSFVDNVEYDPSPLLHFYYLSAYTIPPSSTLSFCLLSGSSLTRVPLTLLSHSPLAPSMGNCTSTLDCQAKAHLDTIDKEIENNSKDIRKECKIIGGGVFPMMPRSSHSSVVSLYKQNTQALNCPTFSTVVLNDGLCWSRHGSGESGNSSIVKRMKIIHQNGFSWEELLTYWMTVYRNLVDSAQAIVLAMRKIRIDCETPINRTNCDRIIDYHITTNPSSLNKKSPSSTIPGLATVVNGVDVSGIGNGGGTAEGFDPVIPKRTPLTLGAIFLPLEECEVDETEDIDEVIANIKKKKAIASQTRAIVAKIPLPEIPPLVIALIPTNGKDTAESIHEQHMVLLKMAACLELKVLVMAADGAAPELAAQEMMD</sequence>
<evidence type="ECO:0000256" key="2">
    <source>
        <dbReference type="ARBA" id="ARBA00022741"/>
    </source>
</evidence>
<dbReference type="GO" id="GO:0031683">
    <property type="term" value="F:G-protein beta/gamma-subunit complex binding"/>
    <property type="evidence" value="ECO:0007669"/>
    <property type="project" value="InterPro"/>
</dbReference>
<dbReference type="OrthoDB" id="2436145at2759"/>
<dbReference type="GO" id="GO:0046872">
    <property type="term" value="F:metal ion binding"/>
    <property type="evidence" value="ECO:0007669"/>
    <property type="project" value="UniProtKB-KW"/>
</dbReference>
<dbReference type="STRING" id="765440.A0A0C3BQ29"/>
<dbReference type="InterPro" id="IPR001019">
    <property type="entry name" value="Gprotein_alpha_su"/>
</dbReference>
<dbReference type="GO" id="GO:0007189">
    <property type="term" value="P:adenylate cyclase-activating G protein-coupled receptor signaling pathway"/>
    <property type="evidence" value="ECO:0007669"/>
    <property type="project" value="TreeGrafter"/>
</dbReference>
<organism evidence="7 8">
    <name type="scientific">Piloderma croceum (strain F 1598)</name>
    <dbReference type="NCBI Taxonomy" id="765440"/>
    <lineage>
        <taxon>Eukaryota</taxon>
        <taxon>Fungi</taxon>
        <taxon>Dikarya</taxon>
        <taxon>Basidiomycota</taxon>
        <taxon>Agaricomycotina</taxon>
        <taxon>Agaricomycetes</taxon>
        <taxon>Agaricomycetidae</taxon>
        <taxon>Atheliales</taxon>
        <taxon>Atheliaceae</taxon>
        <taxon>Piloderma</taxon>
    </lineage>
</organism>
<dbReference type="InterPro" id="IPR027417">
    <property type="entry name" value="P-loop_NTPase"/>
</dbReference>
<dbReference type="AlphaFoldDB" id="A0A0C3BQ29"/>
<reference evidence="8" key="2">
    <citation type="submission" date="2015-01" db="EMBL/GenBank/DDBJ databases">
        <title>Evolutionary Origins and Diversification of the Mycorrhizal Mutualists.</title>
        <authorList>
            <consortium name="DOE Joint Genome Institute"/>
            <consortium name="Mycorrhizal Genomics Consortium"/>
            <person name="Kohler A."/>
            <person name="Kuo A."/>
            <person name="Nagy L.G."/>
            <person name="Floudas D."/>
            <person name="Copeland A."/>
            <person name="Barry K.W."/>
            <person name="Cichocki N."/>
            <person name="Veneault-Fourrey C."/>
            <person name="LaButti K."/>
            <person name="Lindquist E.A."/>
            <person name="Lipzen A."/>
            <person name="Lundell T."/>
            <person name="Morin E."/>
            <person name="Murat C."/>
            <person name="Riley R."/>
            <person name="Ohm R."/>
            <person name="Sun H."/>
            <person name="Tunlid A."/>
            <person name="Henrissat B."/>
            <person name="Grigoriev I.V."/>
            <person name="Hibbett D.S."/>
            <person name="Martin F."/>
        </authorList>
    </citation>
    <scope>NUCLEOTIDE SEQUENCE [LARGE SCALE GENOMIC DNA]</scope>
    <source>
        <strain evidence="8">F 1598</strain>
    </source>
</reference>